<dbReference type="SUPFAM" id="SSF46934">
    <property type="entry name" value="UBA-like"/>
    <property type="match status" value="1"/>
</dbReference>
<proteinExistence type="predicted"/>
<feature type="non-terminal residue" evidence="3">
    <location>
        <position position="1"/>
    </location>
</feature>
<dbReference type="InterPro" id="IPR015940">
    <property type="entry name" value="UBA"/>
</dbReference>
<dbReference type="Gene3D" id="1.10.8.10">
    <property type="entry name" value="DNA helicase RuvA subunit, C-terminal domain"/>
    <property type="match status" value="1"/>
</dbReference>
<feature type="region of interest" description="Disordered" evidence="1">
    <location>
        <begin position="47"/>
        <end position="73"/>
    </location>
</feature>
<dbReference type="InterPro" id="IPR006994">
    <property type="entry name" value="TCF25/Rqc1"/>
</dbReference>
<gene>
    <name evidence="3" type="ORF">PCOR1329_LOCUS38545</name>
</gene>
<dbReference type="EMBL" id="CAUYUJ010014666">
    <property type="protein sequence ID" value="CAK0844463.1"/>
    <property type="molecule type" value="Genomic_DNA"/>
</dbReference>
<dbReference type="PROSITE" id="PS50030">
    <property type="entry name" value="UBA"/>
    <property type="match status" value="1"/>
</dbReference>
<evidence type="ECO:0000313" key="3">
    <source>
        <dbReference type="EMBL" id="CAK0844463.1"/>
    </source>
</evidence>
<dbReference type="Pfam" id="PF04910">
    <property type="entry name" value="Tcf25"/>
    <property type="match status" value="2"/>
</dbReference>
<dbReference type="InterPro" id="IPR009060">
    <property type="entry name" value="UBA-like_sf"/>
</dbReference>
<evidence type="ECO:0000313" key="4">
    <source>
        <dbReference type="Proteomes" id="UP001189429"/>
    </source>
</evidence>
<dbReference type="PANTHER" id="PTHR22684">
    <property type="entry name" value="NULP1-RELATED"/>
    <property type="match status" value="1"/>
</dbReference>
<evidence type="ECO:0000259" key="2">
    <source>
        <dbReference type="PROSITE" id="PS50030"/>
    </source>
</evidence>
<feature type="domain" description="UBA" evidence="2">
    <location>
        <begin position="597"/>
        <end position="636"/>
    </location>
</feature>
<name>A0ABN9TF87_9DINO</name>
<accession>A0ABN9TF87</accession>
<dbReference type="Pfam" id="PF00627">
    <property type="entry name" value="UBA"/>
    <property type="match status" value="1"/>
</dbReference>
<sequence>EGEDALLEGLAAAGQQAGSQVAGAATTDALGVPALALSRASFGAERERSLLGGSGPQGKAGRQPASRARGQLKEGHFAHHRRLFLVEPTSEERWRRPDGNAEMAQAGRQDARGAPLFQIRATPQHARSCRELAALQMLHDVGEIQEFLMERPFCVEALLILADVCRGAGEHQQAFSLTRRAVYAVECGFGAGFSPLAPAGEPPWPCVRLELPATAEPGWPGWPWLWALWEYMMALASQGLHRTATEVGKLLIAMTLPRDPMHVLIHLDFFCLRSGQHRALLALADGLLAPCVDLPSGGGGGGARGLGCSLPNFAYSAALAVRHLSPSDSGEEALRLLEVAHVLGPLAAEPRAAAAGPAEEGPGANGPHARLARAMLLFPQVLRPLLDALGVNVEAPPPSSTSRRTWSDILGHPPFVRAGQMTRHSRHFLALALLGDACARRFAPLWRDSALQQWLYACASRLSQMAESSLFDSEFRAAQDAWSTADLGIDDALSNDYGDFSGSEVDQNRAVPGAIRRALETGFGLAGAEDEHRALYAVAAAPAAGDPPGGEAELLAALRASELAEEARQRRLLVEEQDRELQESLAADRARDAGAATAEETSLRQLLDMGFPEAAAQVALAAARGDVSAAAAALIG</sequence>
<keyword evidence="4" id="KW-1185">Reference proteome</keyword>
<organism evidence="3 4">
    <name type="scientific">Prorocentrum cordatum</name>
    <dbReference type="NCBI Taxonomy" id="2364126"/>
    <lineage>
        <taxon>Eukaryota</taxon>
        <taxon>Sar</taxon>
        <taxon>Alveolata</taxon>
        <taxon>Dinophyceae</taxon>
        <taxon>Prorocentrales</taxon>
        <taxon>Prorocentraceae</taxon>
        <taxon>Prorocentrum</taxon>
    </lineage>
</organism>
<protein>
    <recommendedName>
        <fullName evidence="2">UBA domain-containing protein</fullName>
    </recommendedName>
</protein>
<comment type="caution">
    <text evidence="3">The sequence shown here is derived from an EMBL/GenBank/DDBJ whole genome shotgun (WGS) entry which is preliminary data.</text>
</comment>
<reference evidence="3" key="1">
    <citation type="submission" date="2023-10" db="EMBL/GenBank/DDBJ databases">
        <authorList>
            <person name="Chen Y."/>
            <person name="Shah S."/>
            <person name="Dougan E. K."/>
            <person name="Thang M."/>
            <person name="Chan C."/>
        </authorList>
    </citation>
    <scope>NUCLEOTIDE SEQUENCE [LARGE SCALE GENOMIC DNA]</scope>
</reference>
<dbReference type="PANTHER" id="PTHR22684:SF0">
    <property type="entry name" value="RIBOSOME QUALITY CONTROL COMPLEX SUBUNIT TCF25"/>
    <property type="match status" value="1"/>
</dbReference>
<dbReference type="SMART" id="SM00165">
    <property type="entry name" value="UBA"/>
    <property type="match status" value="1"/>
</dbReference>
<dbReference type="Proteomes" id="UP001189429">
    <property type="component" value="Unassembled WGS sequence"/>
</dbReference>
<evidence type="ECO:0000256" key="1">
    <source>
        <dbReference type="SAM" id="MobiDB-lite"/>
    </source>
</evidence>